<dbReference type="PROSITE" id="PS51318">
    <property type="entry name" value="TAT"/>
    <property type="match status" value="1"/>
</dbReference>
<name>A0A5A7S7Y9_9NOCA</name>
<keyword evidence="1" id="KW-0732">Signal</keyword>
<keyword evidence="3" id="KW-1185">Reference proteome</keyword>
<dbReference type="OrthoDB" id="4483072at2"/>
<dbReference type="InterPro" id="IPR006311">
    <property type="entry name" value="TAT_signal"/>
</dbReference>
<evidence type="ECO:0000256" key="1">
    <source>
        <dbReference type="SAM" id="SignalP"/>
    </source>
</evidence>
<feature type="signal peptide" evidence="1">
    <location>
        <begin position="1"/>
        <end position="30"/>
    </location>
</feature>
<comment type="caution">
    <text evidence="2">The sequence shown here is derived from an EMBL/GenBank/DDBJ whole genome shotgun (WGS) entry which is preliminary data.</text>
</comment>
<sequence length="202" mass="20078">MSRRSRLMRRLAAILASGAAGLVFAGTAAAAPAPAVPAIPADLLAAANTPEASAAIANLLGAAGIAPAALELGITTPQPFLYPAPTLGCGIGGTPVTVTVASAQAGPNFPIPPWIERGNLRFQAIPGFVDVPKTSDLSVAWINLGTFQGGVTKLDDSLAGIPTLSKTINTGQGTVLAALFGGVGYTSGKNCFALPTVGSFDA</sequence>
<reference evidence="2 3" key="1">
    <citation type="submission" date="2019-07" db="EMBL/GenBank/DDBJ databases">
        <title>Rhodococcus cavernicolus sp. nov., isolated from a cave.</title>
        <authorList>
            <person name="Lee S.D."/>
        </authorList>
    </citation>
    <scope>NUCLEOTIDE SEQUENCE [LARGE SCALE GENOMIC DNA]</scope>
    <source>
        <strain evidence="2 3">C1-24</strain>
    </source>
</reference>
<evidence type="ECO:0000313" key="3">
    <source>
        <dbReference type="Proteomes" id="UP000322244"/>
    </source>
</evidence>
<feature type="chain" id="PRO_5023028819" evidence="1">
    <location>
        <begin position="31"/>
        <end position="202"/>
    </location>
</feature>
<dbReference type="RefSeq" id="WP_149431823.1">
    <property type="nucleotide sequence ID" value="NZ_VLNY01000010.1"/>
</dbReference>
<gene>
    <name evidence="2" type="ORF">FOY51_18900</name>
</gene>
<dbReference type="Proteomes" id="UP000322244">
    <property type="component" value="Unassembled WGS sequence"/>
</dbReference>
<dbReference type="AlphaFoldDB" id="A0A5A7S7Y9"/>
<proteinExistence type="predicted"/>
<dbReference type="EMBL" id="VLNY01000010">
    <property type="protein sequence ID" value="KAA0021319.1"/>
    <property type="molecule type" value="Genomic_DNA"/>
</dbReference>
<organism evidence="2 3">
    <name type="scientific">Antrihabitans cavernicola</name>
    <dbReference type="NCBI Taxonomy" id="2495913"/>
    <lineage>
        <taxon>Bacteria</taxon>
        <taxon>Bacillati</taxon>
        <taxon>Actinomycetota</taxon>
        <taxon>Actinomycetes</taxon>
        <taxon>Mycobacteriales</taxon>
        <taxon>Nocardiaceae</taxon>
        <taxon>Antrihabitans</taxon>
    </lineage>
</organism>
<protein>
    <submittedName>
        <fullName evidence="2">Uncharacterized protein</fullName>
    </submittedName>
</protein>
<evidence type="ECO:0000313" key="2">
    <source>
        <dbReference type="EMBL" id="KAA0021319.1"/>
    </source>
</evidence>
<accession>A0A5A7S7Y9</accession>